<dbReference type="OrthoDB" id="2753930at2759"/>
<proteinExistence type="predicted"/>
<evidence type="ECO:0000313" key="2">
    <source>
        <dbReference type="Proteomes" id="UP000256964"/>
    </source>
</evidence>
<sequence>MHHLALNLPDIMVKLFRGSFERKKPDKVEQWPWAVFHPIDDDSAWINHSEAVADMRFYIPRSFGKAPRNIAAKMNSGFKAWEHMYHFYMVLPGQLWGVLNDELFEHYCKLVAGCHFALMLETPVALRLLAHKLLVEFVEDFERLYYARQLDRLHFCRHSIHLLVHLIPEGVRRGPLWLFSQWEAALYVMFPVLAKPEGLPKDAVVLGDDYGRVLASAPRGRHERAALLSFLHAHDVAVPEGWELGLWKWARLQLPNGQITRMAFGECKREARNVPIRRACMVKARGLHMFGPFILIHLNPPAAWRHFAEVLYFFRMTMTGADGQDETRVLAMVSEFTLPDPTIAKDTHNVLMVCYSQGAHPPRVVDVKDVVSVVAMMPLGPRPCEAHEPDAERRYADHYYVWEKLGCDMAWIGRGDNPNYEEEEEDENWLIL</sequence>
<organism evidence="1 2">
    <name type="scientific">Lentinus brumalis</name>
    <dbReference type="NCBI Taxonomy" id="2498619"/>
    <lineage>
        <taxon>Eukaryota</taxon>
        <taxon>Fungi</taxon>
        <taxon>Dikarya</taxon>
        <taxon>Basidiomycota</taxon>
        <taxon>Agaricomycotina</taxon>
        <taxon>Agaricomycetes</taxon>
        <taxon>Polyporales</taxon>
        <taxon>Polyporaceae</taxon>
        <taxon>Lentinus</taxon>
    </lineage>
</organism>
<protein>
    <submittedName>
        <fullName evidence="1">Uncharacterized protein</fullName>
    </submittedName>
</protein>
<evidence type="ECO:0000313" key="1">
    <source>
        <dbReference type="EMBL" id="RDX40006.1"/>
    </source>
</evidence>
<accession>A0A371CIB3</accession>
<reference evidence="1 2" key="1">
    <citation type="journal article" date="2018" name="Biotechnol. Biofuels">
        <title>Integrative visual omics of the white-rot fungus Polyporus brumalis exposes the biotechnological potential of its oxidative enzymes for delignifying raw plant biomass.</title>
        <authorList>
            <person name="Miyauchi S."/>
            <person name="Rancon A."/>
            <person name="Drula E."/>
            <person name="Hage H."/>
            <person name="Chaduli D."/>
            <person name="Favel A."/>
            <person name="Grisel S."/>
            <person name="Henrissat B."/>
            <person name="Herpoel-Gimbert I."/>
            <person name="Ruiz-Duenas F.J."/>
            <person name="Chevret D."/>
            <person name="Hainaut M."/>
            <person name="Lin J."/>
            <person name="Wang M."/>
            <person name="Pangilinan J."/>
            <person name="Lipzen A."/>
            <person name="Lesage-Meessen L."/>
            <person name="Navarro D."/>
            <person name="Riley R."/>
            <person name="Grigoriev I.V."/>
            <person name="Zhou S."/>
            <person name="Raouche S."/>
            <person name="Rosso M.N."/>
        </authorList>
    </citation>
    <scope>NUCLEOTIDE SEQUENCE [LARGE SCALE GENOMIC DNA]</scope>
    <source>
        <strain evidence="1 2">BRFM 1820</strain>
    </source>
</reference>
<dbReference type="AlphaFoldDB" id="A0A371CIB3"/>
<keyword evidence="2" id="KW-1185">Reference proteome</keyword>
<dbReference type="STRING" id="139420.A0A371CIB3"/>
<name>A0A371CIB3_9APHY</name>
<gene>
    <name evidence="1" type="ORF">OH76DRAFT_1459606</name>
</gene>
<dbReference type="Proteomes" id="UP000256964">
    <property type="component" value="Unassembled WGS sequence"/>
</dbReference>
<dbReference type="EMBL" id="KZ857600">
    <property type="protein sequence ID" value="RDX40006.1"/>
    <property type="molecule type" value="Genomic_DNA"/>
</dbReference>